<organism evidence="4 5">
    <name type="scientific">Ligilactobacillus salitolerans</name>
    <dbReference type="NCBI Taxonomy" id="1808352"/>
    <lineage>
        <taxon>Bacteria</taxon>
        <taxon>Bacillati</taxon>
        <taxon>Bacillota</taxon>
        <taxon>Bacilli</taxon>
        <taxon>Lactobacillales</taxon>
        <taxon>Lactobacillaceae</taxon>
        <taxon>Ligilactobacillus</taxon>
    </lineage>
</organism>
<evidence type="ECO:0000256" key="2">
    <source>
        <dbReference type="ARBA" id="ARBA00023033"/>
    </source>
</evidence>
<keyword evidence="1" id="KW-0560">Oxidoreductase</keyword>
<dbReference type="GO" id="GO:0004497">
    <property type="term" value="F:monooxygenase activity"/>
    <property type="evidence" value="ECO:0007669"/>
    <property type="project" value="UniProtKB-KW"/>
</dbReference>
<dbReference type="OrthoDB" id="9776438at2"/>
<dbReference type="Gene3D" id="3.20.20.30">
    <property type="entry name" value="Luciferase-like domain"/>
    <property type="match status" value="1"/>
</dbReference>
<keyword evidence="2 4" id="KW-0503">Monooxygenase</keyword>
<dbReference type="Pfam" id="PF00296">
    <property type="entry name" value="Bac_luciferase"/>
    <property type="match status" value="1"/>
</dbReference>
<proteinExistence type="predicted"/>
<dbReference type="PANTHER" id="PTHR30137:SF8">
    <property type="entry name" value="BLR5498 PROTEIN"/>
    <property type="match status" value="1"/>
</dbReference>
<dbReference type="SUPFAM" id="SSF51679">
    <property type="entry name" value="Bacterial luciferase-like"/>
    <property type="match status" value="1"/>
</dbReference>
<dbReference type="GO" id="GO:0016705">
    <property type="term" value="F:oxidoreductase activity, acting on paired donors, with incorporation or reduction of molecular oxygen"/>
    <property type="evidence" value="ECO:0007669"/>
    <property type="project" value="InterPro"/>
</dbReference>
<gene>
    <name evidence="4" type="ORF">LFYK43_20180</name>
</gene>
<dbReference type="PANTHER" id="PTHR30137">
    <property type="entry name" value="LUCIFERASE-LIKE MONOOXYGENASE"/>
    <property type="match status" value="1"/>
</dbReference>
<protein>
    <submittedName>
        <fullName evidence="4">Luciferase-like monooxygenase</fullName>
    </submittedName>
</protein>
<evidence type="ECO:0000313" key="5">
    <source>
        <dbReference type="Proteomes" id="UP000286848"/>
    </source>
</evidence>
<dbReference type="InterPro" id="IPR036661">
    <property type="entry name" value="Luciferase-like_sf"/>
</dbReference>
<evidence type="ECO:0000313" key="4">
    <source>
        <dbReference type="EMBL" id="GBG95559.1"/>
    </source>
</evidence>
<sequence>MTTSDKQLVFGLDSFGDVPDDLATDAPVSYEQALQQIVTEAKLADQVGVDVLALGEHHRPEYAISSPETVLAAIAAVTDRIKLSSGVTVLSSDDPVRVYERFATLDALSNGRAQIMLGRGSFTESFPLFGYDLENYDELFEEKTALFNKLLAGGTIDWEGKFTQKLTDVQVYPKLADHQLETYIGVGGTPDSIIRAAYYDFPVILAIIGGDPARFKPYVELYQRASAQFNHPAKPLGMHSHGVIADSAEEAYEIAWKYLRRSMDRIGSDRGWAKMTKERFDFEVKQGSYYVGTPEHVARKIADKMTKVGVKRFDFIYGAGGQTAPVREKTIQLYGTQVIPRVKELLKSGEYHYE</sequence>
<dbReference type="RefSeq" id="WP_124977961.1">
    <property type="nucleotide sequence ID" value="NZ_BFFP01000040.1"/>
</dbReference>
<dbReference type="AlphaFoldDB" id="A0A401IVK5"/>
<evidence type="ECO:0000256" key="1">
    <source>
        <dbReference type="ARBA" id="ARBA00023002"/>
    </source>
</evidence>
<accession>A0A401IVK5</accession>
<comment type="caution">
    <text evidence="4">The sequence shown here is derived from an EMBL/GenBank/DDBJ whole genome shotgun (WGS) entry which is preliminary data.</text>
</comment>
<keyword evidence="5" id="KW-1185">Reference proteome</keyword>
<dbReference type="InterPro" id="IPR050766">
    <property type="entry name" value="Bact_Lucif_Oxidored"/>
</dbReference>
<dbReference type="InterPro" id="IPR011251">
    <property type="entry name" value="Luciferase-like_dom"/>
</dbReference>
<dbReference type="Proteomes" id="UP000286848">
    <property type="component" value="Unassembled WGS sequence"/>
</dbReference>
<reference evidence="4 5" key="1">
    <citation type="journal article" date="2019" name="Int. J. Syst. Evol. Microbiol.">
        <title>Lactobacillus salitolerans sp. nov., a novel lactic acid bacterium isolated from spent mushroom substrates.</title>
        <authorList>
            <person name="Tohno M."/>
            <person name="Tanizawa Y."/>
            <person name="Kojima Y."/>
            <person name="Sakamoto M."/>
            <person name="Nakamura Y."/>
            <person name="Ohkuma M."/>
            <person name="Kobayashi H."/>
        </authorList>
    </citation>
    <scope>NUCLEOTIDE SEQUENCE [LARGE SCALE GENOMIC DNA]</scope>
    <source>
        <strain evidence="4 5">YK43</strain>
    </source>
</reference>
<dbReference type="EMBL" id="BFFP01000040">
    <property type="protein sequence ID" value="GBG95559.1"/>
    <property type="molecule type" value="Genomic_DNA"/>
</dbReference>
<name>A0A401IVK5_9LACO</name>
<evidence type="ECO:0000259" key="3">
    <source>
        <dbReference type="Pfam" id="PF00296"/>
    </source>
</evidence>
<feature type="domain" description="Luciferase-like" evidence="3">
    <location>
        <begin position="27"/>
        <end position="311"/>
    </location>
</feature>
<dbReference type="GO" id="GO:0005829">
    <property type="term" value="C:cytosol"/>
    <property type="evidence" value="ECO:0007669"/>
    <property type="project" value="TreeGrafter"/>
</dbReference>